<keyword evidence="7" id="KW-1185">Reference proteome</keyword>
<organism evidence="6 7">
    <name type="scientific">Pendulispora rubella</name>
    <dbReference type="NCBI Taxonomy" id="2741070"/>
    <lineage>
        <taxon>Bacteria</taxon>
        <taxon>Pseudomonadati</taxon>
        <taxon>Myxococcota</taxon>
        <taxon>Myxococcia</taxon>
        <taxon>Myxococcales</taxon>
        <taxon>Sorangiineae</taxon>
        <taxon>Pendulisporaceae</taxon>
        <taxon>Pendulispora</taxon>
    </lineage>
</organism>
<dbReference type="InterPro" id="IPR001647">
    <property type="entry name" value="HTH_TetR"/>
</dbReference>
<feature type="domain" description="HTH tetR-type" evidence="5">
    <location>
        <begin position="4"/>
        <end position="64"/>
    </location>
</feature>
<evidence type="ECO:0000256" key="4">
    <source>
        <dbReference type="PROSITE-ProRule" id="PRU00335"/>
    </source>
</evidence>
<keyword evidence="3" id="KW-0804">Transcription</keyword>
<dbReference type="Proteomes" id="UP001374803">
    <property type="component" value="Chromosome"/>
</dbReference>
<dbReference type="InterPro" id="IPR054156">
    <property type="entry name" value="YxaF_TetR_C"/>
</dbReference>
<dbReference type="PANTHER" id="PTHR47506">
    <property type="entry name" value="TRANSCRIPTIONAL REGULATORY PROTEIN"/>
    <property type="match status" value="1"/>
</dbReference>
<sequence>MTQSDSRRRFLETTARLLRERGFAATGMADVVAESGAPKGSLYFHFPGGKEELFAAAIAHSGEQTCAGMKAALEGNKSTQRGLEAIMAYLAASLEGSDFRAGCPVGTVAAEAPDAPQVRDGVAVVFTHWHEIVKGRLVEAGVKARRAGELAEFILAVIEGAIVLAKGRKSTEPVETAKRELARILRNEGIQ</sequence>
<dbReference type="PANTHER" id="PTHR47506:SF3">
    <property type="entry name" value="HTH-TYPE TRANSCRIPTIONAL REGULATOR LMRA"/>
    <property type="match status" value="1"/>
</dbReference>
<feature type="DNA-binding region" description="H-T-H motif" evidence="4">
    <location>
        <begin position="27"/>
        <end position="46"/>
    </location>
</feature>
<evidence type="ECO:0000256" key="2">
    <source>
        <dbReference type="ARBA" id="ARBA00023125"/>
    </source>
</evidence>
<reference evidence="6" key="1">
    <citation type="submission" date="2021-12" db="EMBL/GenBank/DDBJ databases">
        <title>Discovery of the Pendulisporaceae a myxobacterial family with distinct sporulation behavior and unique specialized metabolism.</title>
        <authorList>
            <person name="Garcia R."/>
            <person name="Popoff A."/>
            <person name="Bader C.D."/>
            <person name="Loehr J."/>
            <person name="Walesch S."/>
            <person name="Walt C."/>
            <person name="Boldt J."/>
            <person name="Bunk B."/>
            <person name="Haeckl F.J.F.P.J."/>
            <person name="Gunesch A.P."/>
            <person name="Birkelbach J."/>
            <person name="Nuebel U."/>
            <person name="Pietschmann T."/>
            <person name="Bach T."/>
            <person name="Mueller R."/>
        </authorList>
    </citation>
    <scope>NUCLEOTIDE SEQUENCE</scope>
    <source>
        <strain evidence="6">MSr11367</strain>
    </source>
</reference>
<dbReference type="SUPFAM" id="SSF48498">
    <property type="entry name" value="Tetracyclin repressor-like, C-terminal domain"/>
    <property type="match status" value="1"/>
</dbReference>
<dbReference type="SUPFAM" id="SSF46689">
    <property type="entry name" value="Homeodomain-like"/>
    <property type="match status" value="1"/>
</dbReference>
<keyword evidence="1" id="KW-0805">Transcription regulation</keyword>
<keyword evidence="2 4" id="KW-0238">DNA-binding</keyword>
<dbReference type="InterPro" id="IPR009057">
    <property type="entry name" value="Homeodomain-like_sf"/>
</dbReference>
<name>A0ABZ2LLL9_9BACT</name>
<dbReference type="InterPro" id="IPR036271">
    <property type="entry name" value="Tet_transcr_reg_TetR-rel_C_sf"/>
</dbReference>
<evidence type="ECO:0000313" key="7">
    <source>
        <dbReference type="Proteomes" id="UP001374803"/>
    </source>
</evidence>
<dbReference type="RefSeq" id="WP_394839739.1">
    <property type="nucleotide sequence ID" value="NZ_CP089929.1"/>
</dbReference>
<gene>
    <name evidence="6" type="ORF">LVJ94_22890</name>
</gene>
<dbReference type="Pfam" id="PF00440">
    <property type="entry name" value="TetR_N"/>
    <property type="match status" value="1"/>
</dbReference>
<protein>
    <submittedName>
        <fullName evidence="6">TetR/AcrR family transcriptional regulator</fullName>
    </submittedName>
</protein>
<dbReference type="EMBL" id="CP089983">
    <property type="protein sequence ID" value="WXB10061.1"/>
    <property type="molecule type" value="Genomic_DNA"/>
</dbReference>
<evidence type="ECO:0000256" key="1">
    <source>
        <dbReference type="ARBA" id="ARBA00023015"/>
    </source>
</evidence>
<evidence type="ECO:0000259" key="5">
    <source>
        <dbReference type="PROSITE" id="PS50977"/>
    </source>
</evidence>
<proteinExistence type="predicted"/>
<accession>A0ABZ2LLL9</accession>
<dbReference type="PROSITE" id="PS50977">
    <property type="entry name" value="HTH_TETR_2"/>
    <property type="match status" value="1"/>
</dbReference>
<dbReference type="Gene3D" id="1.10.357.10">
    <property type="entry name" value="Tetracycline Repressor, domain 2"/>
    <property type="match status" value="1"/>
</dbReference>
<dbReference type="Pfam" id="PF21993">
    <property type="entry name" value="TetR_C_13_2"/>
    <property type="match status" value="1"/>
</dbReference>
<evidence type="ECO:0000313" key="6">
    <source>
        <dbReference type="EMBL" id="WXB10061.1"/>
    </source>
</evidence>
<evidence type="ECO:0000256" key="3">
    <source>
        <dbReference type="ARBA" id="ARBA00023163"/>
    </source>
</evidence>